<feature type="transmembrane region" description="Helical" evidence="1">
    <location>
        <begin position="54"/>
        <end position="74"/>
    </location>
</feature>
<dbReference type="Proteomes" id="UP000076643">
    <property type="component" value="Unassembled WGS sequence"/>
</dbReference>
<keyword evidence="1" id="KW-1133">Transmembrane helix</keyword>
<evidence type="ECO:0000313" key="2">
    <source>
        <dbReference type="EMBL" id="KZN34122.1"/>
    </source>
</evidence>
<keyword evidence="1" id="KW-0472">Membrane</keyword>
<keyword evidence="3" id="KW-1185">Reference proteome</keyword>
<evidence type="ECO:0000313" key="3">
    <source>
        <dbReference type="Proteomes" id="UP000076643"/>
    </source>
</evidence>
<feature type="transmembrane region" description="Helical" evidence="1">
    <location>
        <begin position="80"/>
        <end position="99"/>
    </location>
</feature>
<accession>A0A166VXM3</accession>
<feature type="non-terminal residue" evidence="2">
    <location>
        <position position="146"/>
    </location>
</feature>
<keyword evidence="1" id="KW-0812">Transmembrane</keyword>
<protein>
    <submittedName>
        <fullName evidence="2">Uncharacterized protein</fullName>
    </submittedName>
</protein>
<comment type="caution">
    <text evidence="2">The sequence shown here is derived from an EMBL/GenBank/DDBJ whole genome shotgun (WGS) entry which is preliminary data.</text>
</comment>
<dbReference type="EMBL" id="AUYB01000119">
    <property type="protein sequence ID" value="KZN34122.1"/>
    <property type="molecule type" value="Genomic_DNA"/>
</dbReference>
<gene>
    <name evidence="2" type="ORF">N475_19395</name>
</gene>
<organism evidence="2 3">
    <name type="scientific">Pseudoalteromonas luteoviolacea DSM 6061</name>
    <dbReference type="NCBI Taxonomy" id="1365250"/>
    <lineage>
        <taxon>Bacteria</taxon>
        <taxon>Pseudomonadati</taxon>
        <taxon>Pseudomonadota</taxon>
        <taxon>Gammaproteobacteria</taxon>
        <taxon>Alteromonadales</taxon>
        <taxon>Pseudoalteromonadaceae</taxon>
        <taxon>Pseudoalteromonas</taxon>
    </lineage>
</organism>
<reference evidence="2 3" key="1">
    <citation type="submission" date="2013-07" db="EMBL/GenBank/DDBJ databases">
        <title>Comparative Genomic and Metabolomic Analysis of Twelve Strains of Pseudoalteromonas luteoviolacea.</title>
        <authorList>
            <person name="Vynne N.G."/>
            <person name="Mansson M."/>
            <person name="Gram L."/>
        </authorList>
    </citation>
    <scope>NUCLEOTIDE SEQUENCE [LARGE SCALE GENOMIC DNA]</scope>
    <source>
        <strain evidence="2 3">DSM 6061</strain>
    </source>
</reference>
<proteinExistence type="predicted"/>
<sequence>MEIVQKKRSVKHTFTFEKDHFNFAYKDKSGSGDTDFNYADFPKKCIIKIEQNDWLRNVGFLWIALGAIQLGYAIYSQSSLSGQGFWLMVGLACVAWTHFSKVKYSVYQAERGNIFVIQNKEHDKIVNELNQRRSAQLLDLFCATKS</sequence>
<name>A0A166VXM3_9GAMM</name>
<evidence type="ECO:0000256" key="1">
    <source>
        <dbReference type="SAM" id="Phobius"/>
    </source>
</evidence>
<dbReference type="AlphaFoldDB" id="A0A166VXM3"/>
<dbReference type="RefSeq" id="WP_063365647.1">
    <property type="nucleotide sequence ID" value="NZ_AUYB01000119.1"/>
</dbReference>